<accession>A0ABM4SV55</accession>
<reference evidence="3 4" key="1">
    <citation type="submission" date="2025-05" db="UniProtKB">
        <authorList>
            <consortium name="RefSeq"/>
        </authorList>
    </citation>
    <scope>IDENTIFICATION</scope>
    <source>
        <tissue evidence="3 4">Blood</tissue>
    </source>
</reference>
<evidence type="ECO:0000313" key="4">
    <source>
        <dbReference type="RefSeq" id="XP_070651680.1"/>
    </source>
</evidence>
<protein>
    <submittedName>
        <fullName evidence="3 4">Uncharacterized protein</fullName>
    </submittedName>
</protein>
<proteinExistence type="predicted"/>
<feature type="compositionally biased region" description="Low complexity" evidence="1">
    <location>
        <begin position="110"/>
        <end position="124"/>
    </location>
</feature>
<keyword evidence="2" id="KW-1185">Reference proteome</keyword>
<organism evidence="2 4">
    <name type="scientific">Bos indicus</name>
    <name type="common">Zebu</name>
    <dbReference type="NCBI Taxonomy" id="9915"/>
    <lineage>
        <taxon>Eukaryota</taxon>
        <taxon>Metazoa</taxon>
        <taxon>Chordata</taxon>
        <taxon>Craniata</taxon>
        <taxon>Vertebrata</taxon>
        <taxon>Euteleostomi</taxon>
        <taxon>Mammalia</taxon>
        <taxon>Eutheria</taxon>
        <taxon>Laurasiatheria</taxon>
        <taxon>Artiodactyla</taxon>
        <taxon>Ruminantia</taxon>
        <taxon>Pecora</taxon>
        <taxon>Bovidae</taxon>
        <taxon>Bovinae</taxon>
        <taxon>Bos</taxon>
    </lineage>
</organism>
<dbReference type="Proteomes" id="UP001652663">
    <property type="component" value="Chromosome 9"/>
</dbReference>
<evidence type="ECO:0000313" key="2">
    <source>
        <dbReference type="Proteomes" id="UP001652663"/>
    </source>
</evidence>
<sequence>MPFHQRTVEPARLRRPEAAGAAGAPLFRSLEQVSSHALVCLLAQLADLSRCAGDIFGELEGQAAALGRRTAALHRRLDALHAATARLDHRRVKIREWREARGKGTRRGGARPAAPSRPLAAPGRLSGVRVEPRSHPPARGSGSRVGWRDPRPGGRAGGGRARRSRVPKVAGRLDGVGALMALGCPSLRSFSLCRRLRGAPGALSAEEEPRSWEKGQRKVACWRNQGTGWVWIYDGSSPRDFRRIRF</sequence>
<feature type="region of interest" description="Disordered" evidence="1">
    <location>
        <begin position="98"/>
        <end position="167"/>
    </location>
</feature>
<evidence type="ECO:0000256" key="1">
    <source>
        <dbReference type="SAM" id="MobiDB-lite"/>
    </source>
</evidence>
<name>A0ABM4SV55_BOSIN</name>
<dbReference type="RefSeq" id="XP_070651678.1">
    <property type="nucleotide sequence ID" value="XM_070795577.1"/>
</dbReference>
<evidence type="ECO:0000313" key="3">
    <source>
        <dbReference type="RefSeq" id="XP_070651678.1"/>
    </source>
</evidence>
<dbReference type="PANTHER" id="PTHR23039:SF3">
    <property type="entry name" value="NHS-LIKE PROTEIN 1"/>
    <property type="match status" value="1"/>
</dbReference>
<dbReference type="PANTHER" id="PTHR23039">
    <property type="entry name" value="NANCE-HORAN SYNDROME PROTEIN"/>
    <property type="match status" value="1"/>
</dbReference>
<dbReference type="GeneID" id="139184810"/>
<dbReference type="RefSeq" id="XP_070651680.1">
    <property type="nucleotide sequence ID" value="XM_070795579.1"/>
</dbReference>
<dbReference type="Gene3D" id="1.20.5.340">
    <property type="match status" value="1"/>
</dbReference>
<gene>
    <name evidence="3 4" type="primary">LOC139184810</name>
</gene>